<accession>A0AAV0XRH2</accession>
<dbReference type="AlphaFoldDB" id="A0AAV0XRH2"/>
<keyword evidence="2" id="KW-1185">Reference proteome</keyword>
<dbReference type="Proteomes" id="UP001160148">
    <property type="component" value="Unassembled WGS sequence"/>
</dbReference>
<evidence type="ECO:0000313" key="1">
    <source>
        <dbReference type="EMBL" id="CAI6370398.1"/>
    </source>
</evidence>
<proteinExistence type="predicted"/>
<organism evidence="1 2">
    <name type="scientific">Macrosiphum euphorbiae</name>
    <name type="common">potato aphid</name>
    <dbReference type="NCBI Taxonomy" id="13131"/>
    <lineage>
        <taxon>Eukaryota</taxon>
        <taxon>Metazoa</taxon>
        <taxon>Ecdysozoa</taxon>
        <taxon>Arthropoda</taxon>
        <taxon>Hexapoda</taxon>
        <taxon>Insecta</taxon>
        <taxon>Pterygota</taxon>
        <taxon>Neoptera</taxon>
        <taxon>Paraneoptera</taxon>
        <taxon>Hemiptera</taxon>
        <taxon>Sternorrhyncha</taxon>
        <taxon>Aphidomorpha</taxon>
        <taxon>Aphidoidea</taxon>
        <taxon>Aphididae</taxon>
        <taxon>Macrosiphini</taxon>
        <taxon>Macrosiphum</taxon>
    </lineage>
</organism>
<sequence length="111" mass="12259">MKALATDGRIFPELRPFEKIYNLKIKNLTPDIEILRYAAATLELPGKSPSDGSILLVAGQTATHKFLVRSGTVVLNGNFTIREFLRSGWVDFCEIQSSIGDNGVMKIKMCA</sequence>
<reference evidence="1 2" key="1">
    <citation type="submission" date="2023-01" db="EMBL/GenBank/DDBJ databases">
        <authorList>
            <person name="Whitehead M."/>
        </authorList>
    </citation>
    <scope>NUCLEOTIDE SEQUENCE [LARGE SCALE GENOMIC DNA]</scope>
</reference>
<comment type="caution">
    <text evidence="1">The sequence shown here is derived from an EMBL/GenBank/DDBJ whole genome shotgun (WGS) entry which is preliminary data.</text>
</comment>
<evidence type="ECO:0000313" key="2">
    <source>
        <dbReference type="Proteomes" id="UP001160148"/>
    </source>
</evidence>
<gene>
    <name evidence="1" type="ORF">MEUPH1_LOCUS24521</name>
</gene>
<protein>
    <submittedName>
        <fullName evidence="1">Uncharacterized protein</fullName>
    </submittedName>
</protein>
<name>A0AAV0XRH2_9HEMI</name>
<dbReference type="EMBL" id="CARXXK010000339">
    <property type="protein sequence ID" value="CAI6370398.1"/>
    <property type="molecule type" value="Genomic_DNA"/>
</dbReference>